<evidence type="ECO:0000313" key="3">
    <source>
        <dbReference type="Proteomes" id="UP000694549"/>
    </source>
</evidence>
<dbReference type="AlphaFoldDB" id="A0A8B9ZV57"/>
<protein>
    <submittedName>
        <fullName evidence="2">Uncharacterized protein</fullName>
    </submittedName>
</protein>
<reference evidence="2" key="1">
    <citation type="submission" date="2025-08" db="UniProtKB">
        <authorList>
            <consortium name="Ensembl"/>
        </authorList>
    </citation>
    <scope>IDENTIFICATION</scope>
</reference>
<feature type="region of interest" description="Disordered" evidence="1">
    <location>
        <begin position="111"/>
        <end position="132"/>
    </location>
</feature>
<proteinExistence type="predicted"/>
<keyword evidence="3" id="KW-1185">Reference proteome</keyword>
<organism evidence="2 3">
    <name type="scientific">Anas zonorhyncha</name>
    <name type="common">Eastern spot-billed duck</name>
    <dbReference type="NCBI Taxonomy" id="75864"/>
    <lineage>
        <taxon>Eukaryota</taxon>
        <taxon>Metazoa</taxon>
        <taxon>Chordata</taxon>
        <taxon>Craniata</taxon>
        <taxon>Vertebrata</taxon>
        <taxon>Euteleostomi</taxon>
        <taxon>Archelosauria</taxon>
        <taxon>Archosauria</taxon>
        <taxon>Dinosauria</taxon>
        <taxon>Saurischia</taxon>
        <taxon>Theropoda</taxon>
        <taxon>Coelurosauria</taxon>
        <taxon>Aves</taxon>
        <taxon>Neognathae</taxon>
        <taxon>Galloanserae</taxon>
        <taxon>Anseriformes</taxon>
        <taxon>Anatidae</taxon>
        <taxon>Anatinae</taxon>
        <taxon>Anas</taxon>
    </lineage>
</organism>
<accession>A0A8B9ZV57</accession>
<feature type="region of interest" description="Disordered" evidence="1">
    <location>
        <begin position="178"/>
        <end position="203"/>
    </location>
</feature>
<evidence type="ECO:0000313" key="2">
    <source>
        <dbReference type="Ensembl" id="ENSAZOP00000017154.1"/>
    </source>
</evidence>
<evidence type="ECO:0000256" key="1">
    <source>
        <dbReference type="SAM" id="MobiDB-lite"/>
    </source>
</evidence>
<dbReference type="Ensembl" id="ENSAZOT00000018441.1">
    <property type="protein sequence ID" value="ENSAZOP00000017154.1"/>
    <property type="gene ID" value="ENSAZOG00000011185.1"/>
</dbReference>
<dbReference type="Proteomes" id="UP000694549">
    <property type="component" value="Unplaced"/>
</dbReference>
<reference evidence="2" key="2">
    <citation type="submission" date="2025-09" db="UniProtKB">
        <authorList>
            <consortium name="Ensembl"/>
        </authorList>
    </citation>
    <scope>IDENTIFICATION</scope>
</reference>
<name>A0A8B9ZV57_9AVES</name>
<feature type="region of interest" description="Disordered" evidence="1">
    <location>
        <begin position="60"/>
        <end position="96"/>
    </location>
</feature>
<sequence length="203" mass="21693">NPRPSPGTPDLQPLSPQAHFRRDEFLGRINEIVYFLPFCHSELIQLVNKELNFWAKKLSPRRGENKDANPAAGDRGEGQQIPKTGHPGTSEPRKHHLLPLGHAGAVRVGNKIPSGSQCAPWPRPEGQESVPEEREVGQSCSCCLCSSGAGRGQAGPAAAGSGRAQKALAVGWRGAVQPRGDTRVRGRGISLQKQPKREGAGGI</sequence>